<dbReference type="Pfam" id="PF06724">
    <property type="entry name" value="DUF1206"/>
    <property type="match status" value="3"/>
</dbReference>
<evidence type="ECO:0000313" key="4">
    <source>
        <dbReference type="Proteomes" id="UP000295411"/>
    </source>
</evidence>
<dbReference type="AlphaFoldDB" id="A0A4R5TUR8"/>
<name>A0A4R5TUR8_9MICC</name>
<dbReference type="RefSeq" id="WP_133404444.1">
    <property type="nucleotide sequence ID" value="NZ_SMTK01000004.1"/>
</dbReference>
<evidence type="ECO:0000259" key="2">
    <source>
        <dbReference type="Pfam" id="PF06724"/>
    </source>
</evidence>
<dbReference type="OrthoDB" id="4552598at2"/>
<sequence length="275" mass="28088">MGEAKRQATKAADAAEDVADSKGFQLAARAGYIAAGLLHLLIGIIALRIATGGSGKADQSGALQQLAGGPGGRILLWACFLGCIALALFMLSEVFFGAKQASGNERTKERLKSGGTAVVYAALGAAFGRYALGGTSDSGQSTQSATASVMSHPAGAALLIAIGLGLLATAGYFVYSGITRKFKKNLSRLPSGEAGSAVVTLGRVGYVAKGIALAVLGFLLILATVRNNPEESTGLDGALKTLAGQPFGIWILGAVAVGLICYGLFLMVRSRYQRM</sequence>
<dbReference type="EMBL" id="SMTK01000004">
    <property type="protein sequence ID" value="TDK24779.1"/>
    <property type="molecule type" value="Genomic_DNA"/>
</dbReference>
<comment type="caution">
    <text evidence="3">The sequence shown here is derived from an EMBL/GenBank/DDBJ whole genome shotgun (WGS) entry which is preliminary data.</text>
</comment>
<dbReference type="Proteomes" id="UP000295411">
    <property type="component" value="Unassembled WGS sequence"/>
</dbReference>
<feature type="transmembrane region" description="Helical" evidence="1">
    <location>
        <begin position="30"/>
        <end position="50"/>
    </location>
</feature>
<feature type="transmembrane region" description="Helical" evidence="1">
    <location>
        <begin position="117"/>
        <end position="134"/>
    </location>
</feature>
<keyword evidence="4" id="KW-1185">Reference proteome</keyword>
<organism evidence="3 4">
    <name type="scientific">Arthrobacter crusticola</name>
    <dbReference type="NCBI Taxonomy" id="2547960"/>
    <lineage>
        <taxon>Bacteria</taxon>
        <taxon>Bacillati</taxon>
        <taxon>Actinomycetota</taxon>
        <taxon>Actinomycetes</taxon>
        <taxon>Micrococcales</taxon>
        <taxon>Micrococcaceae</taxon>
        <taxon>Arthrobacter</taxon>
    </lineage>
</organism>
<feature type="transmembrane region" description="Helical" evidence="1">
    <location>
        <begin position="206"/>
        <end position="227"/>
    </location>
</feature>
<feature type="domain" description="DUF1206" evidence="2">
    <location>
        <begin position="115"/>
        <end position="180"/>
    </location>
</feature>
<keyword evidence="1" id="KW-1133">Transmembrane helix</keyword>
<evidence type="ECO:0000256" key="1">
    <source>
        <dbReference type="SAM" id="Phobius"/>
    </source>
</evidence>
<feature type="transmembrane region" description="Helical" evidence="1">
    <location>
        <begin position="154"/>
        <end position="175"/>
    </location>
</feature>
<accession>A0A4R5TUR8</accession>
<dbReference type="InterPro" id="IPR009597">
    <property type="entry name" value="DUF1206"/>
</dbReference>
<keyword evidence="1" id="KW-0472">Membrane</keyword>
<feature type="domain" description="DUF1206" evidence="2">
    <location>
        <begin position="204"/>
        <end position="272"/>
    </location>
</feature>
<feature type="transmembrane region" description="Helical" evidence="1">
    <location>
        <begin position="74"/>
        <end position="96"/>
    </location>
</feature>
<feature type="domain" description="DUF1206" evidence="2">
    <location>
        <begin position="30"/>
        <end position="96"/>
    </location>
</feature>
<gene>
    <name evidence="3" type="ORF">E2F48_13315</name>
</gene>
<proteinExistence type="predicted"/>
<feature type="transmembrane region" description="Helical" evidence="1">
    <location>
        <begin position="247"/>
        <end position="268"/>
    </location>
</feature>
<reference evidence="3 4" key="1">
    <citation type="submission" date="2019-03" db="EMBL/GenBank/DDBJ databases">
        <title>Arthrobacter sp. nov., an bacterium isolated from biocrust in Mu Us Desert.</title>
        <authorList>
            <person name="Lixiong L."/>
        </authorList>
    </citation>
    <scope>NUCLEOTIDE SEQUENCE [LARGE SCALE GENOMIC DNA]</scope>
    <source>
        <strain evidence="3 4">SLN-3</strain>
    </source>
</reference>
<evidence type="ECO:0000313" key="3">
    <source>
        <dbReference type="EMBL" id="TDK24779.1"/>
    </source>
</evidence>
<protein>
    <submittedName>
        <fullName evidence="3">DUF1206 domain-containing protein</fullName>
    </submittedName>
</protein>
<keyword evidence="1" id="KW-0812">Transmembrane</keyword>